<keyword evidence="1" id="KW-0732">Signal</keyword>
<evidence type="ECO:0000313" key="3">
    <source>
        <dbReference type="EMBL" id="CAX40961.1"/>
    </source>
</evidence>
<accession>B9WI99</accession>
<gene>
    <name evidence="2" type="ordered locus">Cd36_60095</name>
    <name evidence="3" type="ORF">CD36_60095</name>
</gene>
<proteinExistence type="predicted"/>
<protein>
    <submittedName>
        <fullName evidence="3">GPI-anchored protein, putative</fullName>
    </submittedName>
</protein>
<name>B9WI99_CANDC</name>
<dbReference type="CGD" id="CAL0000164606">
    <property type="gene designation" value="Cd36_60095"/>
</dbReference>
<reference evidence="3 4" key="1">
    <citation type="journal article" date="2009" name="Genome Res.">
        <title>Comparative genomics of the fungal pathogens Candida dubliniensis and Candida albicans.</title>
        <authorList>
            <person name="Jackson A.P."/>
            <person name="Gamble J.A."/>
            <person name="Yeomans T."/>
            <person name="Moran G.P."/>
            <person name="Saunders D."/>
            <person name="Harris D."/>
            <person name="Aslett M."/>
            <person name="Barrell J.F."/>
            <person name="Butler G."/>
            <person name="Citiulo F."/>
            <person name="Coleman D.C."/>
            <person name="de Groot P.W.J."/>
            <person name="Goodwin T.J."/>
            <person name="Quail M.A."/>
            <person name="McQuillan J."/>
            <person name="Munro C.A."/>
            <person name="Pain A."/>
            <person name="Poulter R.T."/>
            <person name="Rajandream M.A."/>
            <person name="Renauld H."/>
            <person name="Spiering M.J."/>
            <person name="Tivey A."/>
            <person name="Gow N.A.R."/>
            <person name="Barrell B."/>
            <person name="Sullivan D.J."/>
            <person name="Berriman M."/>
        </authorList>
    </citation>
    <scope>NUCLEOTIDE SEQUENCE [LARGE SCALE GENOMIC DNA]</scope>
    <source>
        <strain evidence="4">CD36 / ATCC MYA-646 / CBS 7987 / NCPF 3949 / NRRL Y-17841</strain>
    </source>
</reference>
<feature type="chain" id="PRO_5002892718" evidence="1">
    <location>
        <begin position="20"/>
        <end position="99"/>
    </location>
</feature>
<dbReference type="RefSeq" id="XP_002420811.1">
    <property type="nucleotide sequence ID" value="XM_002420766.1"/>
</dbReference>
<evidence type="ECO:0000256" key="1">
    <source>
        <dbReference type="SAM" id="SignalP"/>
    </source>
</evidence>
<dbReference type="AlphaFoldDB" id="B9WI99"/>
<dbReference type="GeneID" id="8048516"/>
<sequence>MFYFILLSVVAASNTTTWSLVTDYTTYCPESTEITVNDEVVTITGPTTLTLTGECTLDYVATVEAVPSSVANVSVIESNGAKRLGMGCAAVAGVLVALI</sequence>
<dbReference type="KEGG" id="cdu:CD36_60095"/>
<dbReference type="OrthoDB" id="10482292at2759"/>
<feature type="signal peptide" evidence="1">
    <location>
        <begin position="1"/>
        <end position="19"/>
    </location>
</feature>
<dbReference type="VEuPathDB" id="FungiDB:CD36_60095"/>
<dbReference type="EMBL" id="FM992693">
    <property type="protein sequence ID" value="CAX40961.1"/>
    <property type="molecule type" value="Genomic_DNA"/>
</dbReference>
<organism evidence="3 4">
    <name type="scientific">Candida dubliniensis (strain CD36 / ATCC MYA-646 / CBS 7987 / NCPF 3949 / NRRL Y-17841)</name>
    <name type="common">Yeast</name>
    <dbReference type="NCBI Taxonomy" id="573826"/>
    <lineage>
        <taxon>Eukaryota</taxon>
        <taxon>Fungi</taxon>
        <taxon>Dikarya</taxon>
        <taxon>Ascomycota</taxon>
        <taxon>Saccharomycotina</taxon>
        <taxon>Pichiomycetes</taxon>
        <taxon>Debaryomycetaceae</taxon>
        <taxon>Candida/Lodderomyces clade</taxon>
        <taxon>Candida</taxon>
    </lineage>
</organism>
<keyword evidence="4" id="KW-1185">Reference proteome</keyword>
<dbReference type="Proteomes" id="UP000002605">
    <property type="component" value="Chromosome 6"/>
</dbReference>
<evidence type="ECO:0000313" key="2">
    <source>
        <dbReference type="CGD" id="CAL0000164606"/>
    </source>
</evidence>
<dbReference type="HOGENOM" id="CLU_119130_0_0_1"/>
<evidence type="ECO:0000313" key="4">
    <source>
        <dbReference type="Proteomes" id="UP000002605"/>
    </source>
</evidence>